<evidence type="ECO:0000313" key="17">
    <source>
        <dbReference type="EMBL" id="PSL14292.1"/>
    </source>
</evidence>
<evidence type="ECO:0000256" key="12">
    <source>
        <dbReference type="ARBA" id="ARBA00023268"/>
    </source>
</evidence>
<evidence type="ECO:0000313" key="18">
    <source>
        <dbReference type="Proteomes" id="UP000242133"/>
    </source>
</evidence>
<proteinExistence type="inferred from homology"/>
<dbReference type="GO" id="GO:0009398">
    <property type="term" value="P:FMN biosynthetic process"/>
    <property type="evidence" value="ECO:0007669"/>
    <property type="project" value="UniProtKB-UniRule"/>
</dbReference>
<evidence type="ECO:0000256" key="14">
    <source>
        <dbReference type="ARBA" id="ARBA00049494"/>
    </source>
</evidence>
<dbReference type="InterPro" id="IPR023468">
    <property type="entry name" value="Riboflavin_kinase"/>
</dbReference>
<keyword evidence="9 15" id="KW-0418">Kinase</keyword>
<dbReference type="NCBIfam" id="NF004160">
    <property type="entry name" value="PRK05627.1-3"/>
    <property type="match status" value="1"/>
</dbReference>
<dbReference type="InterPro" id="IPR014729">
    <property type="entry name" value="Rossmann-like_a/b/a_fold"/>
</dbReference>
<evidence type="ECO:0000256" key="4">
    <source>
        <dbReference type="ARBA" id="ARBA00022630"/>
    </source>
</evidence>
<protein>
    <recommendedName>
        <fullName evidence="15">Riboflavin biosynthesis protein</fullName>
    </recommendedName>
    <domain>
        <recommendedName>
            <fullName evidence="15">Riboflavin kinase</fullName>
            <ecNumber evidence="15">2.7.1.26</ecNumber>
        </recommendedName>
        <alternativeName>
            <fullName evidence="15">Flavokinase</fullName>
        </alternativeName>
    </domain>
    <domain>
        <recommendedName>
            <fullName evidence="15">FMN adenylyltransferase</fullName>
            <ecNumber evidence="15">2.7.7.2</ecNumber>
        </recommendedName>
        <alternativeName>
            <fullName evidence="15">FAD pyrophosphorylase</fullName>
        </alternativeName>
        <alternativeName>
            <fullName evidence="15">FAD synthase</fullName>
        </alternativeName>
    </domain>
</protein>
<evidence type="ECO:0000256" key="1">
    <source>
        <dbReference type="ARBA" id="ARBA00002121"/>
    </source>
</evidence>
<sequence>MELIRGLHNLRDRHRGCVATIGNFDGVHQGHSRVLAQVKAKAAALGLPSVVIIFEPQPREFFGGDSIPPRLTRFDEKVRLLAAQGVDRVLCLTFNARLRSMSAEAFIDELLLQGLAVKHFVVGDDFRFGCDRRGDFAMLCEAGERHGFSVENTTTFMLAGERVSSTRIRTALQQNDFALAERLLGWRYAVTGRVMHGQKLGRQLGVPTANVRMHRYACPLRGVFAVHAHFDGQRLQGVCNVGMRPTVHGRQPVLEVHLLDYSGEEIYGRLMRVEFLQFIRTERAFDGLEALKTQIEADIEHVRAWFSQAGRD</sequence>
<dbReference type="RefSeq" id="WP_106591375.1">
    <property type="nucleotide sequence ID" value="NZ_PYGI01000008.1"/>
</dbReference>
<dbReference type="InterPro" id="IPR023465">
    <property type="entry name" value="Riboflavin_kinase_dom_sf"/>
</dbReference>
<comment type="pathway">
    <text evidence="2 15">Cofactor biosynthesis; FAD biosynthesis; FAD from FMN: step 1/1.</text>
</comment>
<dbReference type="GO" id="GO:0008531">
    <property type="term" value="F:riboflavin kinase activity"/>
    <property type="evidence" value="ECO:0007669"/>
    <property type="project" value="UniProtKB-UniRule"/>
</dbReference>
<dbReference type="NCBIfam" id="NF004159">
    <property type="entry name" value="PRK05627.1-2"/>
    <property type="match status" value="1"/>
</dbReference>
<dbReference type="Pfam" id="PF01687">
    <property type="entry name" value="Flavokinase"/>
    <property type="match status" value="1"/>
</dbReference>
<comment type="pathway">
    <text evidence="3 15">Cofactor biosynthesis; FMN biosynthesis; FMN from riboflavin (ATP route): step 1/1.</text>
</comment>
<evidence type="ECO:0000259" key="16">
    <source>
        <dbReference type="SMART" id="SM00904"/>
    </source>
</evidence>
<dbReference type="Pfam" id="PF06574">
    <property type="entry name" value="FAD_syn"/>
    <property type="match status" value="1"/>
</dbReference>
<dbReference type="PANTHER" id="PTHR22749">
    <property type="entry name" value="RIBOFLAVIN KINASE/FMN ADENYLYLTRANSFERASE"/>
    <property type="match status" value="1"/>
</dbReference>
<evidence type="ECO:0000256" key="9">
    <source>
        <dbReference type="ARBA" id="ARBA00022777"/>
    </source>
</evidence>
<comment type="catalytic activity">
    <reaction evidence="13 15">
        <text>riboflavin + ATP = FMN + ADP + H(+)</text>
        <dbReference type="Rhea" id="RHEA:14357"/>
        <dbReference type="ChEBI" id="CHEBI:15378"/>
        <dbReference type="ChEBI" id="CHEBI:30616"/>
        <dbReference type="ChEBI" id="CHEBI:57986"/>
        <dbReference type="ChEBI" id="CHEBI:58210"/>
        <dbReference type="ChEBI" id="CHEBI:456216"/>
        <dbReference type="EC" id="2.7.1.26"/>
    </reaction>
</comment>
<dbReference type="InterPro" id="IPR002606">
    <property type="entry name" value="Riboflavin_kinase_bac"/>
</dbReference>
<evidence type="ECO:0000256" key="5">
    <source>
        <dbReference type="ARBA" id="ARBA00022643"/>
    </source>
</evidence>
<keyword evidence="18" id="KW-1185">Reference proteome</keyword>
<evidence type="ECO:0000256" key="6">
    <source>
        <dbReference type="ARBA" id="ARBA00022679"/>
    </source>
</evidence>
<feature type="domain" description="Riboflavin kinase" evidence="16">
    <location>
        <begin position="183"/>
        <end position="307"/>
    </location>
</feature>
<evidence type="ECO:0000256" key="11">
    <source>
        <dbReference type="ARBA" id="ARBA00022840"/>
    </source>
</evidence>
<dbReference type="EC" id="2.7.7.2" evidence="15"/>
<evidence type="ECO:0000256" key="10">
    <source>
        <dbReference type="ARBA" id="ARBA00022827"/>
    </source>
</evidence>
<dbReference type="EMBL" id="PYGI01000008">
    <property type="protein sequence ID" value="PSL14292.1"/>
    <property type="molecule type" value="Genomic_DNA"/>
</dbReference>
<evidence type="ECO:0000256" key="3">
    <source>
        <dbReference type="ARBA" id="ARBA00005201"/>
    </source>
</evidence>
<dbReference type="Gene3D" id="2.40.30.30">
    <property type="entry name" value="Riboflavin kinase-like"/>
    <property type="match status" value="1"/>
</dbReference>
<dbReference type="InterPro" id="IPR015864">
    <property type="entry name" value="FAD_synthase"/>
</dbReference>
<keyword evidence="12" id="KW-0511">Multifunctional enzyme</keyword>
<evidence type="ECO:0000256" key="13">
    <source>
        <dbReference type="ARBA" id="ARBA00047880"/>
    </source>
</evidence>
<keyword evidence="11 15" id="KW-0067">ATP-binding</keyword>
<keyword evidence="8 15" id="KW-0547">Nucleotide-binding</keyword>
<dbReference type="EC" id="2.7.1.26" evidence="15"/>
<gene>
    <name evidence="17" type="ORF">CLV44_10815</name>
</gene>
<keyword evidence="10 15" id="KW-0274">FAD</keyword>
<evidence type="ECO:0000256" key="2">
    <source>
        <dbReference type="ARBA" id="ARBA00004726"/>
    </source>
</evidence>
<dbReference type="SUPFAM" id="SSF82114">
    <property type="entry name" value="Riboflavin kinase-like"/>
    <property type="match status" value="1"/>
</dbReference>
<dbReference type="UniPathway" id="UPA00276">
    <property type="reaction ID" value="UER00406"/>
</dbReference>
<dbReference type="FunFam" id="3.40.50.620:FF:000021">
    <property type="entry name" value="Riboflavin biosynthesis protein"/>
    <property type="match status" value="1"/>
</dbReference>
<dbReference type="SMART" id="SM00904">
    <property type="entry name" value="Flavokinase"/>
    <property type="match status" value="1"/>
</dbReference>
<dbReference type="GO" id="GO:0003919">
    <property type="term" value="F:FMN adenylyltransferase activity"/>
    <property type="evidence" value="ECO:0007669"/>
    <property type="project" value="UniProtKB-UniRule"/>
</dbReference>
<reference evidence="17 18" key="1">
    <citation type="submission" date="2018-03" db="EMBL/GenBank/DDBJ databases">
        <title>Genomic Encyclopedia of Archaeal and Bacterial Type Strains, Phase II (KMG-II): from individual species to whole genera.</title>
        <authorList>
            <person name="Goeker M."/>
        </authorList>
    </citation>
    <scope>NUCLEOTIDE SEQUENCE [LARGE SCALE GENOMIC DNA]</scope>
    <source>
        <strain evidence="17 18">DSM 17586</strain>
    </source>
</reference>
<evidence type="ECO:0000256" key="8">
    <source>
        <dbReference type="ARBA" id="ARBA00022741"/>
    </source>
</evidence>
<evidence type="ECO:0000256" key="7">
    <source>
        <dbReference type="ARBA" id="ARBA00022695"/>
    </source>
</evidence>
<dbReference type="Gene3D" id="3.40.50.620">
    <property type="entry name" value="HUPs"/>
    <property type="match status" value="1"/>
</dbReference>
<dbReference type="SUPFAM" id="SSF52374">
    <property type="entry name" value="Nucleotidylyl transferase"/>
    <property type="match status" value="1"/>
</dbReference>
<dbReference type="GO" id="GO:0006747">
    <property type="term" value="P:FAD biosynthetic process"/>
    <property type="evidence" value="ECO:0007669"/>
    <property type="project" value="UniProtKB-UniRule"/>
</dbReference>
<dbReference type="CDD" id="cd02064">
    <property type="entry name" value="FAD_synthetase_N"/>
    <property type="match status" value="1"/>
</dbReference>
<keyword evidence="6 15" id="KW-0808">Transferase</keyword>
<comment type="catalytic activity">
    <reaction evidence="14 15">
        <text>FMN + ATP + H(+) = FAD + diphosphate</text>
        <dbReference type="Rhea" id="RHEA:17237"/>
        <dbReference type="ChEBI" id="CHEBI:15378"/>
        <dbReference type="ChEBI" id="CHEBI:30616"/>
        <dbReference type="ChEBI" id="CHEBI:33019"/>
        <dbReference type="ChEBI" id="CHEBI:57692"/>
        <dbReference type="ChEBI" id="CHEBI:58210"/>
        <dbReference type="EC" id="2.7.7.2"/>
    </reaction>
</comment>
<dbReference type="GO" id="GO:0005524">
    <property type="term" value="F:ATP binding"/>
    <property type="evidence" value="ECO:0007669"/>
    <property type="project" value="UniProtKB-UniRule"/>
</dbReference>
<comment type="caution">
    <text evidence="17">The sequence shown here is derived from an EMBL/GenBank/DDBJ whole genome shotgun (WGS) entry which is preliminary data.</text>
</comment>
<dbReference type="OrthoDB" id="9803667at2"/>
<dbReference type="NCBIfam" id="NF004162">
    <property type="entry name" value="PRK05627.1-5"/>
    <property type="match status" value="1"/>
</dbReference>
<dbReference type="NCBIfam" id="NF004163">
    <property type="entry name" value="PRK05627.1-6"/>
    <property type="match status" value="1"/>
</dbReference>
<dbReference type="NCBIfam" id="TIGR00083">
    <property type="entry name" value="ribF"/>
    <property type="match status" value="1"/>
</dbReference>
<dbReference type="PIRSF" id="PIRSF004491">
    <property type="entry name" value="FAD_Synth"/>
    <property type="match status" value="1"/>
</dbReference>
<organism evidence="17 18">
    <name type="scientific">Marinobacterium halophilum</name>
    <dbReference type="NCBI Taxonomy" id="267374"/>
    <lineage>
        <taxon>Bacteria</taxon>
        <taxon>Pseudomonadati</taxon>
        <taxon>Pseudomonadota</taxon>
        <taxon>Gammaproteobacteria</taxon>
        <taxon>Oceanospirillales</taxon>
        <taxon>Oceanospirillaceae</taxon>
        <taxon>Marinobacterium</taxon>
    </lineage>
</organism>
<comment type="function">
    <text evidence="1">Catalyzes the phosphorylation of riboflavin to FMN followed by the adenylation of FMN to FAD.</text>
</comment>
<dbReference type="PANTHER" id="PTHR22749:SF6">
    <property type="entry name" value="RIBOFLAVIN KINASE"/>
    <property type="match status" value="1"/>
</dbReference>
<dbReference type="AlphaFoldDB" id="A0A2P8EXU8"/>
<dbReference type="InterPro" id="IPR015865">
    <property type="entry name" value="Riboflavin_kinase_bac/euk"/>
</dbReference>
<comment type="similarity">
    <text evidence="15">Belongs to the ribF family.</text>
</comment>
<name>A0A2P8EXU8_9GAMM</name>
<keyword evidence="7 15" id="KW-0548">Nucleotidyltransferase</keyword>
<accession>A0A2P8EXU8</accession>
<keyword evidence="5 15" id="KW-0288">FMN</keyword>
<evidence type="ECO:0000256" key="15">
    <source>
        <dbReference type="PIRNR" id="PIRNR004491"/>
    </source>
</evidence>
<keyword evidence="4 15" id="KW-0285">Flavoprotein</keyword>
<dbReference type="UniPathway" id="UPA00277">
    <property type="reaction ID" value="UER00407"/>
</dbReference>
<dbReference type="GO" id="GO:0009231">
    <property type="term" value="P:riboflavin biosynthetic process"/>
    <property type="evidence" value="ECO:0007669"/>
    <property type="project" value="InterPro"/>
</dbReference>
<dbReference type="Proteomes" id="UP000242133">
    <property type="component" value="Unassembled WGS sequence"/>
</dbReference>